<accession>C8PJ14</accession>
<sequence length="119" mass="13556">MGDEMIKSIKFEGESIEELEVWYYAPKHEHSAAEFAQQCGKLVRADFGLASLYEIKFEKFTPCEPDDFMKERIAAALSAAALSDEPRNFAMGGENDWDWQECSFEASGQRFLRIWATSA</sequence>
<evidence type="ECO:0000313" key="1">
    <source>
        <dbReference type="EMBL" id="EEV16919.1"/>
    </source>
</evidence>
<gene>
    <name evidence="1" type="ORF">CAMGR0001_1213</name>
</gene>
<dbReference type="AlphaFoldDB" id="C8PJ14"/>
<protein>
    <submittedName>
        <fullName evidence="1">Uncharacterized protein</fullName>
    </submittedName>
</protein>
<dbReference type="Proteomes" id="UP000005709">
    <property type="component" value="Unassembled WGS sequence"/>
</dbReference>
<keyword evidence="2" id="KW-1185">Reference proteome</keyword>
<organism evidence="1 2">
    <name type="scientific">Campylobacter gracilis RM3268</name>
    <dbReference type="NCBI Taxonomy" id="553220"/>
    <lineage>
        <taxon>Bacteria</taxon>
        <taxon>Pseudomonadati</taxon>
        <taxon>Campylobacterota</taxon>
        <taxon>Epsilonproteobacteria</taxon>
        <taxon>Campylobacterales</taxon>
        <taxon>Campylobacteraceae</taxon>
        <taxon>Campylobacter</taxon>
    </lineage>
</organism>
<comment type="caution">
    <text evidence="1">The sequence shown here is derived from an EMBL/GenBank/DDBJ whole genome shotgun (WGS) entry which is preliminary data.</text>
</comment>
<proteinExistence type="predicted"/>
<reference evidence="1 2" key="1">
    <citation type="submission" date="2009-07" db="EMBL/GenBank/DDBJ databases">
        <authorList>
            <person name="Madupu R."/>
            <person name="Sebastian Y."/>
            <person name="Durkin A.S."/>
            <person name="Torralba M."/>
            <person name="Methe B."/>
            <person name="Sutton G.G."/>
            <person name="Strausberg R.L."/>
            <person name="Nelson K.E."/>
        </authorList>
    </citation>
    <scope>NUCLEOTIDE SEQUENCE [LARGE SCALE GENOMIC DNA]</scope>
    <source>
        <strain evidence="1 2">RM3268</strain>
    </source>
</reference>
<evidence type="ECO:0000313" key="2">
    <source>
        <dbReference type="Proteomes" id="UP000005709"/>
    </source>
</evidence>
<dbReference type="EMBL" id="ACYG01000027">
    <property type="protein sequence ID" value="EEV16919.1"/>
    <property type="molecule type" value="Genomic_DNA"/>
</dbReference>
<name>C8PJ14_9BACT</name>